<comment type="caution">
    <text evidence="2">The sequence shown here is derived from an EMBL/GenBank/DDBJ whole genome shotgun (WGS) entry which is preliminary data.</text>
</comment>
<evidence type="ECO:0000313" key="2">
    <source>
        <dbReference type="EMBL" id="ETR67501.1"/>
    </source>
</evidence>
<keyword evidence="1" id="KW-0472">Membrane</keyword>
<sequence length="131" mass="15527">MHIAPSSITVSQLDLVYWYFVYNRSYYIWIFIWYEKSPKINFIAYDNDYIQKMKKGDTMFITELIPSYSVLSHVEKLQLMQVLLRDIAAEKNVEIESTEILKMRPIGLLKDKFSVPNSFFDPLPDELINAF</sequence>
<dbReference type="Proteomes" id="UP000189670">
    <property type="component" value="Unassembled WGS sequence"/>
</dbReference>
<reference evidence="3" key="1">
    <citation type="submission" date="2012-11" db="EMBL/GenBank/DDBJ databases">
        <authorList>
            <person name="Lucero-Rivera Y.E."/>
            <person name="Tovar-Ramirez D."/>
        </authorList>
    </citation>
    <scope>NUCLEOTIDE SEQUENCE [LARGE SCALE GENOMIC DNA]</scope>
    <source>
        <strain evidence="3">Araruama</strain>
    </source>
</reference>
<feature type="transmembrane region" description="Helical" evidence="1">
    <location>
        <begin position="16"/>
        <end position="34"/>
    </location>
</feature>
<organism evidence="2 3">
    <name type="scientific">Candidatus Magnetoglobus multicellularis str. Araruama</name>
    <dbReference type="NCBI Taxonomy" id="890399"/>
    <lineage>
        <taxon>Bacteria</taxon>
        <taxon>Pseudomonadati</taxon>
        <taxon>Thermodesulfobacteriota</taxon>
        <taxon>Desulfobacteria</taxon>
        <taxon>Desulfobacterales</taxon>
        <taxon>Desulfobacteraceae</taxon>
        <taxon>Candidatus Magnetoglobus</taxon>
    </lineage>
</organism>
<protein>
    <submittedName>
        <fullName evidence="2">Uncharacterized protein</fullName>
    </submittedName>
</protein>
<name>A0A1V1NY68_9BACT</name>
<evidence type="ECO:0000256" key="1">
    <source>
        <dbReference type="SAM" id="Phobius"/>
    </source>
</evidence>
<dbReference type="AlphaFoldDB" id="A0A1V1NY68"/>
<keyword evidence="1" id="KW-1133">Transmembrane helix</keyword>
<evidence type="ECO:0000313" key="3">
    <source>
        <dbReference type="Proteomes" id="UP000189670"/>
    </source>
</evidence>
<accession>A0A1V1NY68</accession>
<gene>
    <name evidence="2" type="ORF">OMM_11530</name>
</gene>
<keyword evidence="1" id="KW-0812">Transmembrane</keyword>
<dbReference type="EMBL" id="ATBP01001350">
    <property type="protein sequence ID" value="ETR67501.1"/>
    <property type="molecule type" value="Genomic_DNA"/>
</dbReference>
<proteinExistence type="predicted"/>